<sequence>MGEGRRELIVNLSGDQKKVLGFASWTQVSITAVGIILGSIIFTFIRWILTLLGTKGSVAVVIGAIFFAVIVAPFAIIAFRPIRDKQGNLLYYMNKQLIIDYEFERREIGTYLNLQEPKHPVNQRLPYALTQERDE</sequence>
<evidence type="ECO:0000313" key="2">
    <source>
        <dbReference type="EMBL" id="QDR73676.1"/>
    </source>
</evidence>
<protein>
    <recommendedName>
        <fullName evidence="4">PrgI family protein</fullName>
    </recommendedName>
</protein>
<evidence type="ECO:0008006" key="4">
    <source>
        <dbReference type="Google" id="ProtNLM"/>
    </source>
</evidence>
<feature type="transmembrane region" description="Helical" evidence="1">
    <location>
        <begin position="57"/>
        <end position="79"/>
    </location>
</feature>
<name>A0A517D8L3_LIMRT</name>
<dbReference type="AlphaFoldDB" id="A0A517D8L3"/>
<evidence type="ECO:0000313" key="3">
    <source>
        <dbReference type="Proteomes" id="UP000316394"/>
    </source>
</evidence>
<accession>A0A517D8L3</accession>
<dbReference type="Proteomes" id="UP000316394">
    <property type="component" value="Plasmid unnamed"/>
</dbReference>
<keyword evidence="2" id="KW-0614">Plasmid</keyword>
<reference evidence="2 3" key="1">
    <citation type="submission" date="2019-07" db="EMBL/GenBank/DDBJ databases">
        <title>Gastrointestinal microbiota of Peromyscus leucopus, the white-footed mouse.</title>
        <authorList>
            <person name="Milovic A."/>
            <person name="Bassam K."/>
            <person name="Barbour A.G."/>
        </authorList>
    </citation>
    <scope>NUCLEOTIDE SEQUENCE [LARGE SCALE GENOMIC DNA]</scope>
    <source>
        <strain evidence="2 3">LL7</strain>
        <plasmid evidence="2 3">unnamed</plasmid>
    </source>
</reference>
<geneLocation type="plasmid" evidence="2 3">
    <name>unnamed</name>
</geneLocation>
<keyword evidence="1" id="KW-0812">Transmembrane</keyword>
<keyword evidence="1" id="KW-1133">Transmembrane helix</keyword>
<proteinExistence type="predicted"/>
<evidence type="ECO:0000256" key="1">
    <source>
        <dbReference type="SAM" id="Phobius"/>
    </source>
</evidence>
<keyword evidence="1" id="KW-0472">Membrane</keyword>
<organism evidence="2 3">
    <name type="scientific">Limosilactobacillus reuteri</name>
    <name type="common">Lactobacillus reuteri</name>
    <dbReference type="NCBI Taxonomy" id="1598"/>
    <lineage>
        <taxon>Bacteria</taxon>
        <taxon>Bacillati</taxon>
        <taxon>Bacillota</taxon>
        <taxon>Bacilli</taxon>
        <taxon>Lactobacillales</taxon>
        <taxon>Lactobacillaceae</taxon>
        <taxon>Limosilactobacillus</taxon>
    </lineage>
</organism>
<dbReference type="EMBL" id="CP041677">
    <property type="protein sequence ID" value="QDR73676.1"/>
    <property type="molecule type" value="Genomic_DNA"/>
</dbReference>
<dbReference type="RefSeq" id="WP_144228027.1">
    <property type="nucleotide sequence ID" value="NZ_CP041677.1"/>
</dbReference>
<gene>
    <name evidence="2" type="ORF">FOD75_11330</name>
</gene>
<feature type="transmembrane region" description="Helical" evidence="1">
    <location>
        <begin position="20"/>
        <end position="45"/>
    </location>
</feature>